<gene>
    <name evidence="2" type="ORF">AVEN_271583_1</name>
</gene>
<evidence type="ECO:0000313" key="2">
    <source>
        <dbReference type="EMBL" id="GBM82362.1"/>
    </source>
</evidence>
<sequence length="40" mass="4476">MSTFDSSRRSPSSAIWQAKDPDHHDISNAFQMERLGVGGR</sequence>
<name>A0A4Y2IZP7_ARAVE</name>
<protein>
    <submittedName>
        <fullName evidence="2">Uncharacterized protein</fullName>
    </submittedName>
</protein>
<feature type="non-terminal residue" evidence="2">
    <location>
        <position position="40"/>
    </location>
</feature>
<organism evidence="2 3">
    <name type="scientific">Araneus ventricosus</name>
    <name type="common">Orbweaver spider</name>
    <name type="synonym">Epeira ventricosa</name>
    <dbReference type="NCBI Taxonomy" id="182803"/>
    <lineage>
        <taxon>Eukaryota</taxon>
        <taxon>Metazoa</taxon>
        <taxon>Ecdysozoa</taxon>
        <taxon>Arthropoda</taxon>
        <taxon>Chelicerata</taxon>
        <taxon>Arachnida</taxon>
        <taxon>Araneae</taxon>
        <taxon>Araneomorphae</taxon>
        <taxon>Entelegynae</taxon>
        <taxon>Araneoidea</taxon>
        <taxon>Araneidae</taxon>
        <taxon>Araneus</taxon>
    </lineage>
</organism>
<proteinExistence type="predicted"/>
<accession>A0A4Y2IZP7</accession>
<feature type="region of interest" description="Disordered" evidence="1">
    <location>
        <begin position="1"/>
        <end position="26"/>
    </location>
</feature>
<reference evidence="2 3" key="1">
    <citation type="journal article" date="2019" name="Sci. Rep.">
        <title>Orb-weaving spider Araneus ventricosus genome elucidates the spidroin gene catalogue.</title>
        <authorList>
            <person name="Kono N."/>
            <person name="Nakamura H."/>
            <person name="Ohtoshi R."/>
            <person name="Moran D.A.P."/>
            <person name="Shinohara A."/>
            <person name="Yoshida Y."/>
            <person name="Fujiwara M."/>
            <person name="Mori M."/>
            <person name="Tomita M."/>
            <person name="Arakawa K."/>
        </authorList>
    </citation>
    <scope>NUCLEOTIDE SEQUENCE [LARGE SCALE GENOMIC DNA]</scope>
</reference>
<evidence type="ECO:0000256" key="1">
    <source>
        <dbReference type="SAM" id="MobiDB-lite"/>
    </source>
</evidence>
<dbReference type="Proteomes" id="UP000499080">
    <property type="component" value="Unassembled WGS sequence"/>
</dbReference>
<comment type="caution">
    <text evidence="2">The sequence shown here is derived from an EMBL/GenBank/DDBJ whole genome shotgun (WGS) entry which is preliminary data.</text>
</comment>
<dbReference type="AlphaFoldDB" id="A0A4Y2IZP7"/>
<dbReference type="EMBL" id="BGPR01003007">
    <property type="protein sequence ID" value="GBM82362.1"/>
    <property type="molecule type" value="Genomic_DNA"/>
</dbReference>
<evidence type="ECO:0000313" key="3">
    <source>
        <dbReference type="Proteomes" id="UP000499080"/>
    </source>
</evidence>
<keyword evidence="3" id="KW-1185">Reference proteome</keyword>